<dbReference type="InterPro" id="IPR005119">
    <property type="entry name" value="LysR_subst-bd"/>
</dbReference>
<dbReference type="Pfam" id="PF03466">
    <property type="entry name" value="LysR_substrate"/>
    <property type="match status" value="1"/>
</dbReference>
<keyword evidence="4" id="KW-0804">Transcription</keyword>
<gene>
    <name evidence="6" type="primary">gbuR</name>
    <name evidence="6" type="ORF">ERHA53_13700</name>
</gene>
<reference evidence="6 7" key="1">
    <citation type="submission" date="2021-01" db="EMBL/GenBank/DDBJ databases">
        <title>Complete genome sequence of Erwinia rhapontici MAFF 311153.</title>
        <authorList>
            <person name="Morohoshi T."/>
            <person name="Someya N."/>
        </authorList>
    </citation>
    <scope>NUCLEOTIDE SEQUENCE [LARGE SCALE GENOMIC DNA]</scope>
    <source>
        <strain evidence="6 7">MAFF 311153</strain>
    </source>
</reference>
<protein>
    <submittedName>
        <fullName evidence="6">Protein GbuR</fullName>
    </submittedName>
</protein>
<dbReference type="Gene3D" id="1.10.10.10">
    <property type="entry name" value="Winged helix-like DNA-binding domain superfamily/Winged helix DNA-binding domain"/>
    <property type="match status" value="1"/>
</dbReference>
<dbReference type="CDD" id="cd05466">
    <property type="entry name" value="PBP2_LTTR_substrate"/>
    <property type="match status" value="1"/>
</dbReference>
<dbReference type="PANTHER" id="PTHR30126">
    <property type="entry name" value="HTH-TYPE TRANSCRIPTIONAL REGULATOR"/>
    <property type="match status" value="1"/>
</dbReference>
<dbReference type="PROSITE" id="PS50931">
    <property type="entry name" value="HTH_LYSR"/>
    <property type="match status" value="1"/>
</dbReference>
<dbReference type="Proteomes" id="UP000677515">
    <property type="component" value="Chromosome"/>
</dbReference>
<accession>A0ABM7MYC0</accession>
<evidence type="ECO:0000259" key="5">
    <source>
        <dbReference type="PROSITE" id="PS50931"/>
    </source>
</evidence>
<name>A0ABM7MYC0_ERWRD</name>
<evidence type="ECO:0000256" key="3">
    <source>
        <dbReference type="ARBA" id="ARBA00023125"/>
    </source>
</evidence>
<dbReference type="Gene3D" id="3.40.190.10">
    <property type="entry name" value="Periplasmic binding protein-like II"/>
    <property type="match status" value="2"/>
</dbReference>
<keyword evidence="7" id="KW-1185">Reference proteome</keyword>
<dbReference type="InterPro" id="IPR000847">
    <property type="entry name" value="LysR_HTH_N"/>
</dbReference>
<sequence>MIYLTIDRLISGTKVSLNRLPNLKLLSVFVCVARCQGYSRAQQELNMTTPAISAYMSELEQQLGFVLCRRGRAGFSLTEKGEQYLQYSLQLLDTLQDFDRQVDGLKNEQGGVFSLGVVDSIATDDRLHLADTLRQFSDRFPAIYLSLAVRDPNELQQQVLDNRLDLAIGHFPVNVNNLVTVPLHHEQHWLYCSDSHSLFARHTLDDLQNVGFVTRSYWNQSELARRGFKDSSASVESIEAQLILILSGKYIGYLPEHCARSWVAEGRLRRLSPEQFNYRAAFSLIFRRGRSREVPIRALRDLLKLQAAAGD</sequence>
<dbReference type="SUPFAM" id="SSF53850">
    <property type="entry name" value="Periplasmic binding protein-like II"/>
    <property type="match status" value="1"/>
</dbReference>
<comment type="similarity">
    <text evidence="1">Belongs to the LysR transcriptional regulatory family.</text>
</comment>
<evidence type="ECO:0000256" key="2">
    <source>
        <dbReference type="ARBA" id="ARBA00023015"/>
    </source>
</evidence>
<evidence type="ECO:0000256" key="4">
    <source>
        <dbReference type="ARBA" id="ARBA00023163"/>
    </source>
</evidence>
<feature type="domain" description="HTH lysR-type" evidence="5">
    <location>
        <begin position="21"/>
        <end position="78"/>
    </location>
</feature>
<dbReference type="InterPro" id="IPR036390">
    <property type="entry name" value="WH_DNA-bd_sf"/>
</dbReference>
<evidence type="ECO:0000313" key="6">
    <source>
        <dbReference type="EMBL" id="BCQ34027.1"/>
    </source>
</evidence>
<proteinExistence type="inferred from homology"/>
<keyword evidence="3" id="KW-0238">DNA-binding</keyword>
<evidence type="ECO:0000256" key="1">
    <source>
        <dbReference type="ARBA" id="ARBA00009437"/>
    </source>
</evidence>
<dbReference type="PANTHER" id="PTHR30126:SF98">
    <property type="entry name" value="HTH-TYPE TRANSCRIPTIONAL ACTIVATOR BAUR"/>
    <property type="match status" value="1"/>
</dbReference>
<keyword evidence="2" id="KW-0805">Transcription regulation</keyword>
<dbReference type="EMBL" id="AP024329">
    <property type="protein sequence ID" value="BCQ34027.1"/>
    <property type="molecule type" value="Genomic_DNA"/>
</dbReference>
<dbReference type="Pfam" id="PF00126">
    <property type="entry name" value="HTH_1"/>
    <property type="match status" value="1"/>
</dbReference>
<dbReference type="SUPFAM" id="SSF46785">
    <property type="entry name" value="Winged helix' DNA-binding domain"/>
    <property type="match status" value="1"/>
</dbReference>
<dbReference type="InterPro" id="IPR036388">
    <property type="entry name" value="WH-like_DNA-bd_sf"/>
</dbReference>
<evidence type="ECO:0000313" key="7">
    <source>
        <dbReference type="Proteomes" id="UP000677515"/>
    </source>
</evidence>
<organism evidence="6 7">
    <name type="scientific">Erwinia rhapontici</name>
    <name type="common">Pectobacterium rhapontici</name>
    <dbReference type="NCBI Taxonomy" id="55212"/>
    <lineage>
        <taxon>Bacteria</taxon>
        <taxon>Pseudomonadati</taxon>
        <taxon>Pseudomonadota</taxon>
        <taxon>Gammaproteobacteria</taxon>
        <taxon>Enterobacterales</taxon>
        <taxon>Erwiniaceae</taxon>
        <taxon>Erwinia</taxon>
    </lineage>
</organism>